<dbReference type="EMBL" id="BJYZ01000042">
    <property type="protein sequence ID" value="GEO42449.1"/>
    <property type="molecule type" value="Genomic_DNA"/>
</dbReference>
<comment type="caution">
    <text evidence="1">The sequence shown here is derived from an EMBL/GenBank/DDBJ whole genome shotgun (WGS) entry which is preliminary data.</text>
</comment>
<dbReference type="AlphaFoldDB" id="A0A512E173"/>
<sequence length="89" mass="10220">MSYEQVEEAWQLSETARERAGTLGSDPSPADYWAALFSTSELVDVERTLREGGDPPDRIFLKSPYGLRWRSEEKDWIPFRHGPIEPLPV</sequence>
<proteinExistence type="predicted"/>
<reference evidence="1 2" key="1">
    <citation type="submission" date="2019-07" db="EMBL/GenBank/DDBJ databases">
        <title>Whole genome shotgun sequence of Skermanella aerolata NBRC 106429.</title>
        <authorList>
            <person name="Hosoyama A."/>
            <person name="Uohara A."/>
            <person name="Ohji S."/>
            <person name="Ichikawa N."/>
        </authorList>
    </citation>
    <scope>NUCLEOTIDE SEQUENCE [LARGE SCALE GENOMIC DNA]</scope>
    <source>
        <strain evidence="1 2">NBRC 106429</strain>
    </source>
</reference>
<gene>
    <name evidence="1" type="ORF">SAE02_65970</name>
</gene>
<dbReference type="RefSeq" id="WP_044437574.1">
    <property type="nucleotide sequence ID" value="NZ_BJYZ01000042.1"/>
</dbReference>
<evidence type="ECO:0000313" key="1">
    <source>
        <dbReference type="EMBL" id="GEO42449.1"/>
    </source>
</evidence>
<accession>A0A512E173</accession>
<name>A0A512E173_9PROT</name>
<keyword evidence="2" id="KW-1185">Reference proteome</keyword>
<dbReference type="OrthoDB" id="7305320at2"/>
<dbReference type="Proteomes" id="UP000321523">
    <property type="component" value="Unassembled WGS sequence"/>
</dbReference>
<protein>
    <submittedName>
        <fullName evidence="1">Uncharacterized protein</fullName>
    </submittedName>
</protein>
<evidence type="ECO:0000313" key="2">
    <source>
        <dbReference type="Proteomes" id="UP000321523"/>
    </source>
</evidence>
<organism evidence="1 2">
    <name type="scientific">Skermanella aerolata</name>
    <dbReference type="NCBI Taxonomy" id="393310"/>
    <lineage>
        <taxon>Bacteria</taxon>
        <taxon>Pseudomonadati</taxon>
        <taxon>Pseudomonadota</taxon>
        <taxon>Alphaproteobacteria</taxon>
        <taxon>Rhodospirillales</taxon>
        <taxon>Azospirillaceae</taxon>
        <taxon>Skermanella</taxon>
    </lineage>
</organism>